<name>A0A4R2JWL0_9PSEU</name>
<dbReference type="NCBIfam" id="TIGR01509">
    <property type="entry name" value="HAD-SF-IA-v3"/>
    <property type="match status" value="1"/>
</dbReference>
<keyword evidence="2" id="KW-1185">Reference proteome</keyword>
<dbReference type="SFLD" id="SFLDS00003">
    <property type="entry name" value="Haloacid_Dehalogenase"/>
    <property type="match status" value="1"/>
</dbReference>
<dbReference type="InterPro" id="IPR036412">
    <property type="entry name" value="HAD-like_sf"/>
</dbReference>
<dbReference type="RefSeq" id="WP_132110918.1">
    <property type="nucleotide sequence ID" value="NZ_SLWS01000001.1"/>
</dbReference>
<gene>
    <name evidence="1" type="ORF">EV192_101675</name>
</gene>
<dbReference type="SFLD" id="SFLDG01129">
    <property type="entry name" value="C1.5:_HAD__Beta-PGM__Phosphata"/>
    <property type="match status" value="1"/>
</dbReference>
<dbReference type="Pfam" id="PF00702">
    <property type="entry name" value="Hydrolase"/>
    <property type="match status" value="1"/>
</dbReference>
<proteinExistence type="predicted"/>
<keyword evidence="1" id="KW-0378">Hydrolase</keyword>
<dbReference type="AlphaFoldDB" id="A0A4R2JWL0"/>
<organism evidence="1 2">
    <name type="scientific">Actinocrispum wychmicini</name>
    <dbReference type="NCBI Taxonomy" id="1213861"/>
    <lineage>
        <taxon>Bacteria</taxon>
        <taxon>Bacillati</taxon>
        <taxon>Actinomycetota</taxon>
        <taxon>Actinomycetes</taxon>
        <taxon>Pseudonocardiales</taxon>
        <taxon>Pseudonocardiaceae</taxon>
        <taxon>Actinocrispum</taxon>
    </lineage>
</organism>
<dbReference type="GO" id="GO:0016787">
    <property type="term" value="F:hydrolase activity"/>
    <property type="evidence" value="ECO:0007669"/>
    <property type="project" value="UniProtKB-KW"/>
</dbReference>
<accession>A0A4R2JWL0</accession>
<dbReference type="EMBL" id="SLWS01000001">
    <property type="protein sequence ID" value="TCO64891.1"/>
    <property type="molecule type" value="Genomic_DNA"/>
</dbReference>
<reference evidence="1 2" key="1">
    <citation type="submission" date="2019-03" db="EMBL/GenBank/DDBJ databases">
        <title>Genomic Encyclopedia of Type Strains, Phase IV (KMG-IV): sequencing the most valuable type-strain genomes for metagenomic binning, comparative biology and taxonomic classification.</title>
        <authorList>
            <person name="Goeker M."/>
        </authorList>
    </citation>
    <scope>NUCLEOTIDE SEQUENCE [LARGE SCALE GENOMIC DNA]</scope>
    <source>
        <strain evidence="1 2">DSM 45934</strain>
    </source>
</reference>
<dbReference type="Proteomes" id="UP000295680">
    <property type="component" value="Unassembled WGS sequence"/>
</dbReference>
<sequence>MRWIVFDCGEVISAPTQALPELAAVLGADPVSFEHAYWVHRLEYDRGWTELQYWQQVGTHCGAEVDPPTAAQLTKIDTAGWLVTDPATVDLLGDLHAAGARLALLSNAPSSFGRAAESQPWTRYFEHLLFSGDLGFVKPEAEIWAALLERLNARAADCVFYDDRRHNVDGAVAAGLTAKQWTTAADARQHLAALGVL</sequence>
<dbReference type="InterPro" id="IPR023214">
    <property type="entry name" value="HAD_sf"/>
</dbReference>
<protein>
    <submittedName>
        <fullName evidence="1">Putative hydrolase of the HAD superfamily</fullName>
    </submittedName>
</protein>
<dbReference type="Gene3D" id="3.40.50.1000">
    <property type="entry name" value="HAD superfamily/HAD-like"/>
    <property type="match status" value="1"/>
</dbReference>
<dbReference type="SUPFAM" id="SSF56784">
    <property type="entry name" value="HAD-like"/>
    <property type="match status" value="1"/>
</dbReference>
<evidence type="ECO:0000313" key="2">
    <source>
        <dbReference type="Proteomes" id="UP000295680"/>
    </source>
</evidence>
<dbReference type="InterPro" id="IPR006439">
    <property type="entry name" value="HAD-SF_hydro_IA"/>
</dbReference>
<dbReference type="PANTHER" id="PTHR43611">
    <property type="entry name" value="ALPHA-D-GLUCOSE 1-PHOSPHATE PHOSPHATASE"/>
    <property type="match status" value="1"/>
</dbReference>
<evidence type="ECO:0000313" key="1">
    <source>
        <dbReference type="EMBL" id="TCO64891.1"/>
    </source>
</evidence>
<comment type="caution">
    <text evidence="1">The sequence shown here is derived from an EMBL/GenBank/DDBJ whole genome shotgun (WGS) entry which is preliminary data.</text>
</comment>
<dbReference type="CDD" id="cd02603">
    <property type="entry name" value="HAD_sEH-N_like"/>
    <property type="match status" value="1"/>
</dbReference>
<dbReference type="OrthoDB" id="9797415at2"/>
<dbReference type="PANTHER" id="PTHR43611:SF3">
    <property type="entry name" value="FLAVIN MONONUCLEOTIDE HYDROLASE 1, CHLOROPLATIC"/>
    <property type="match status" value="1"/>
</dbReference>